<feature type="domain" description="FAD-dependent oxidoreductase 2 FAD-binding" evidence="10">
    <location>
        <begin position="4"/>
        <end position="371"/>
    </location>
</feature>
<dbReference type="EMBL" id="JAIQ01000144">
    <property type="protein sequence ID" value="KLD97628.1"/>
    <property type="molecule type" value="Genomic_DNA"/>
</dbReference>
<dbReference type="AlphaFoldDB" id="A0A0G9JTP8"/>
<evidence type="ECO:0000256" key="8">
    <source>
        <dbReference type="ARBA" id="ARBA00023002"/>
    </source>
</evidence>
<comment type="pathway">
    <text evidence="2">Cofactor biosynthesis; NAD(+) biosynthesis; iminoaspartate from L-aspartate (oxidase route): step 1/1.</text>
</comment>
<gene>
    <name evidence="11" type="ORF">AA20_10390</name>
</gene>
<reference evidence="11 12" key="1">
    <citation type="submission" date="2014-01" db="EMBL/GenBank/DDBJ databases">
        <title>Development of a Comparative Genomic Fingerprinting Assay for High Resolution Genotyping of Arcobacter butzleri.</title>
        <authorList>
            <person name="Webb A.L."/>
            <person name="Inglis G.D."/>
            <person name="Kruczkiewicz P."/>
            <person name="Selinger L.B."/>
            <person name="Taboada E.N."/>
        </authorList>
    </citation>
    <scope>NUCLEOTIDE SEQUENCE [LARGE SCALE GENOMIC DNA]</scope>
    <source>
        <strain evidence="11 12">L348</strain>
    </source>
</reference>
<accession>A0A0G9JTP8</accession>
<evidence type="ECO:0000256" key="6">
    <source>
        <dbReference type="ARBA" id="ARBA00022642"/>
    </source>
</evidence>
<dbReference type="Gene3D" id="3.90.700.10">
    <property type="entry name" value="Succinate dehydrogenase/fumarate reductase flavoprotein, catalytic domain"/>
    <property type="match status" value="1"/>
</dbReference>
<dbReference type="PANTHER" id="PTHR42716">
    <property type="entry name" value="L-ASPARTATE OXIDASE"/>
    <property type="match status" value="1"/>
</dbReference>
<evidence type="ECO:0000256" key="2">
    <source>
        <dbReference type="ARBA" id="ARBA00004950"/>
    </source>
</evidence>
<dbReference type="Gene3D" id="3.50.50.60">
    <property type="entry name" value="FAD/NAD(P)-binding domain"/>
    <property type="match status" value="1"/>
</dbReference>
<evidence type="ECO:0000256" key="5">
    <source>
        <dbReference type="ARBA" id="ARBA00022630"/>
    </source>
</evidence>
<dbReference type="UniPathway" id="UPA00253">
    <property type="reaction ID" value="UER00326"/>
</dbReference>
<evidence type="ECO:0000256" key="4">
    <source>
        <dbReference type="ARBA" id="ARBA00012173"/>
    </source>
</evidence>
<dbReference type="Gene3D" id="1.20.58.100">
    <property type="entry name" value="Fumarate reductase/succinate dehydrogenase flavoprotein-like, C-terminal domain"/>
    <property type="match status" value="1"/>
</dbReference>
<evidence type="ECO:0000256" key="7">
    <source>
        <dbReference type="ARBA" id="ARBA00022827"/>
    </source>
</evidence>
<dbReference type="InterPro" id="IPR036188">
    <property type="entry name" value="FAD/NAD-bd_sf"/>
</dbReference>
<dbReference type="SUPFAM" id="SSF46977">
    <property type="entry name" value="Succinate dehydrogenase/fumarate reductase flavoprotein C-terminal domain"/>
    <property type="match status" value="1"/>
</dbReference>
<dbReference type="SUPFAM" id="SSF56425">
    <property type="entry name" value="Succinate dehydrogenase/fumarate reductase flavoprotein, catalytic domain"/>
    <property type="match status" value="1"/>
</dbReference>
<organism evidence="11 12">
    <name type="scientific">Aliarcobacter butzleri L348</name>
    <dbReference type="NCBI Taxonomy" id="1447256"/>
    <lineage>
        <taxon>Bacteria</taxon>
        <taxon>Pseudomonadati</taxon>
        <taxon>Campylobacterota</taxon>
        <taxon>Epsilonproteobacteria</taxon>
        <taxon>Campylobacterales</taxon>
        <taxon>Arcobacteraceae</taxon>
        <taxon>Aliarcobacter</taxon>
    </lineage>
</organism>
<comment type="cofactor">
    <cofactor evidence="1">
        <name>FAD</name>
        <dbReference type="ChEBI" id="CHEBI:57692"/>
    </cofactor>
</comment>
<comment type="similarity">
    <text evidence="3">Belongs to the FAD-dependent oxidoreductase 2 family. NadB subfamily.</text>
</comment>
<name>A0A0G9JTP8_9BACT</name>
<dbReference type="EC" id="1.4.3.16" evidence="4"/>
<evidence type="ECO:0000259" key="10">
    <source>
        <dbReference type="Pfam" id="PF00890"/>
    </source>
</evidence>
<evidence type="ECO:0000256" key="3">
    <source>
        <dbReference type="ARBA" id="ARBA00008562"/>
    </source>
</evidence>
<dbReference type="InterPro" id="IPR005288">
    <property type="entry name" value="NadB"/>
</dbReference>
<keyword evidence="7" id="KW-0274">FAD</keyword>
<keyword evidence="6" id="KW-0662">Pyridine nucleotide biosynthesis</keyword>
<comment type="catalytic activity">
    <reaction evidence="9">
        <text>L-aspartate + O2 = iminosuccinate + H2O2</text>
        <dbReference type="Rhea" id="RHEA:25876"/>
        <dbReference type="ChEBI" id="CHEBI:15379"/>
        <dbReference type="ChEBI" id="CHEBI:16240"/>
        <dbReference type="ChEBI" id="CHEBI:29991"/>
        <dbReference type="ChEBI" id="CHEBI:77875"/>
        <dbReference type="EC" id="1.4.3.16"/>
    </reaction>
    <physiologicalReaction direction="left-to-right" evidence="9">
        <dbReference type="Rhea" id="RHEA:25877"/>
    </physiologicalReaction>
</comment>
<dbReference type="Pfam" id="PF00890">
    <property type="entry name" value="FAD_binding_2"/>
    <property type="match status" value="1"/>
</dbReference>
<keyword evidence="5" id="KW-0285">Flavoprotein</keyword>
<dbReference type="GO" id="GO:0008734">
    <property type="term" value="F:L-aspartate oxidase activity"/>
    <property type="evidence" value="ECO:0007669"/>
    <property type="project" value="UniProtKB-EC"/>
</dbReference>
<sequence length="483" mass="54267">MIYDYIIVGTGVAGLNAARLIPKDKRVLILCKMSTWNCNTFWAQGGIASAVDESDIPTHIKDTLEAGVNYNDKNAVELLSHKSISTIKNLIHDGMKFDLNNEGKLAYTKEAAHSRNRILHADGDATGRMIHIFLLEHCQHEIVTQAVVCDLLIKDDICYGVQYFVSETEQKVAFAHTTILASGGVGSIYKYHTNSTANAGEVQGIISEKNLPLKDMEMMQFHPTVVKGTSFARKPLLSEALRGEGAHIVDENGYRFLFDYHKDGELAPRDVVSRSIFDYHKKTGLKIFLSFETFEKKAFKQRFPNIYANLKDLGYELPFERVPISPAFHYSMGGVETELNAKIKGMKNLYAIGELACTGVHGANRLASNSLLEGLVFSEIAVETSMKENFKIDPSNYDKPIINFVRNKEIDKDIKDDLRKIMWVNAGIVRIPSELKKSLEKIEEYLKKDVGRLLYLRLLTAKSILKAALNRKKSLGAHFIKED</sequence>
<dbReference type="Proteomes" id="UP000035514">
    <property type="component" value="Unassembled WGS sequence"/>
</dbReference>
<dbReference type="PANTHER" id="PTHR42716:SF2">
    <property type="entry name" value="L-ASPARTATE OXIDASE, CHLOROPLASTIC"/>
    <property type="match status" value="1"/>
</dbReference>
<evidence type="ECO:0000313" key="12">
    <source>
        <dbReference type="Proteomes" id="UP000035514"/>
    </source>
</evidence>
<dbReference type="InterPro" id="IPR027477">
    <property type="entry name" value="Succ_DH/fumarate_Rdtase_cat_sf"/>
</dbReference>
<keyword evidence="8" id="KW-0560">Oxidoreductase</keyword>
<dbReference type="RefSeq" id="WP_046997190.1">
    <property type="nucleotide sequence ID" value="NZ_JAIQ01000144.1"/>
</dbReference>
<evidence type="ECO:0000256" key="9">
    <source>
        <dbReference type="ARBA" id="ARBA00048305"/>
    </source>
</evidence>
<evidence type="ECO:0000313" key="11">
    <source>
        <dbReference type="EMBL" id="KLD97628.1"/>
    </source>
</evidence>
<dbReference type="InterPro" id="IPR037099">
    <property type="entry name" value="Fum_R/Succ_DH_flav-like_C_sf"/>
</dbReference>
<proteinExistence type="inferred from homology"/>
<evidence type="ECO:0000256" key="1">
    <source>
        <dbReference type="ARBA" id="ARBA00001974"/>
    </source>
</evidence>
<comment type="caution">
    <text evidence="11">The sequence shown here is derived from an EMBL/GenBank/DDBJ whole genome shotgun (WGS) entry which is preliminary data.</text>
</comment>
<dbReference type="SUPFAM" id="SSF51905">
    <property type="entry name" value="FAD/NAD(P)-binding domain"/>
    <property type="match status" value="1"/>
</dbReference>
<dbReference type="GO" id="GO:0034628">
    <property type="term" value="P:'de novo' NAD+ biosynthetic process from L-aspartate"/>
    <property type="evidence" value="ECO:0007669"/>
    <property type="project" value="TreeGrafter"/>
</dbReference>
<dbReference type="InterPro" id="IPR003953">
    <property type="entry name" value="FAD-dep_OxRdtase_2_FAD-bd"/>
</dbReference>
<protein>
    <recommendedName>
        <fullName evidence="4">L-aspartate oxidase</fullName>
        <ecNumber evidence="4">1.4.3.16</ecNumber>
    </recommendedName>
</protein>
<dbReference type="PATRIC" id="fig|1447256.3.peg.2028"/>